<dbReference type="Pfam" id="PF10944">
    <property type="entry name" value="DUF2630"/>
    <property type="match status" value="1"/>
</dbReference>
<dbReference type="RefSeq" id="WP_353711382.1">
    <property type="nucleotide sequence ID" value="NZ_CP159279.1"/>
</dbReference>
<feature type="region of interest" description="Disordered" evidence="1">
    <location>
        <begin position="69"/>
        <end position="94"/>
    </location>
</feature>
<organism evidence="2">
    <name type="scientific">Arthrobacter sp. K5</name>
    <dbReference type="NCBI Taxonomy" id="2839623"/>
    <lineage>
        <taxon>Bacteria</taxon>
        <taxon>Bacillati</taxon>
        <taxon>Actinomycetota</taxon>
        <taxon>Actinomycetes</taxon>
        <taxon>Micrococcales</taxon>
        <taxon>Micrococcaceae</taxon>
        <taxon>Arthrobacter</taxon>
    </lineage>
</organism>
<feature type="region of interest" description="Disordered" evidence="1">
    <location>
        <begin position="15"/>
        <end position="49"/>
    </location>
</feature>
<reference evidence="2" key="1">
    <citation type="submission" date="2024-06" db="EMBL/GenBank/DDBJ databases">
        <title>Biodegradation of dimethachlon by Arthrobacter sp. K5: mechanistic insights and ecological implications.</title>
        <authorList>
            <person name="Hu S."/>
            <person name="Lu P."/>
        </authorList>
    </citation>
    <scope>NUCLEOTIDE SEQUENCE</scope>
    <source>
        <strain evidence="2">K5</strain>
    </source>
</reference>
<protein>
    <submittedName>
        <fullName evidence="2">DUF2630 family protein</fullName>
    </submittedName>
</protein>
<dbReference type="AlphaFoldDB" id="A0AAU8EN99"/>
<name>A0AAU8EN99_9MICC</name>
<feature type="compositionally biased region" description="Basic and acidic residues" evidence="1">
    <location>
        <begin position="73"/>
        <end position="87"/>
    </location>
</feature>
<evidence type="ECO:0000313" key="2">
    <source>
        <dbReference type="EMBL" id="XCH10918.1"/>
    </source>
</evidence>
<dbReference type="InterPro" id="IPR020311">
    <property type="entry name" value="Uncharacterised_Rv0898c"/>
</dbReference>
<sequence>MEDQDILQRIQALVDEEHQLREPAASGPAGGSGGDGSDGDEEDRGERRARLRQVEEALDQCWDLLRQRRAKAKAGEDPNEADARPVNEVEGYVQ</sequence>
<accession>A0AAU8EN99</accession>
<proteinExistence type="predicted"/>
<dbReference type="EMBL" id="CP159279">
    <property type="protein sequence ID" value="XCH10918.1"/>
    <property type="molecule type" value="Genomic_DNA"/>
</dbReference>
<evidence type="ECO:0000256" key="1">
    <source>
        <dbReference type="SAM" id="MobiDB-lite"/>
    </source>
</evidence>
<gene>
    <name evidence="2" type="ORF">ABRP34_19255</name>
</gene>